<reference evidence="2 3" key="1">
    <citation type="journal article" date="2013" name="Proc. Natl. Acad. Sci. U.S.A.">
        <title>Genome of an arbuscular mycorrhizal fungus provides insight into the oldest plant symbiosis.</title>
        <authorList>
            <person name="Tisserant E."/>
            <person name="Malbreil M."/>
            <person name="Kuo A."/>
            <person name="Kohler A."/>
            <person name="Symeonidi A."/>
            <person name="Balestrini R."/>
            <person name="Charron P."/>
            <person name="Duensing N."/>
            <person name="Frei Dit Frey N."/>
            <person name="Gianinazzi-Pearson V."/>
            <person name="Gilbert L.B."/>
            <person name="Handa Y."/>
            <person name="Herr J.R."/>
            <person name="Hijri M."/>
            <person name="Koul R."/>
            <person name="Kawaguchi M."/>
            <person name="Krajinski F."/>
            <person name="Lammers P.J."/>
            <person name="Masclaux F.G."/>
            <person name="Murat C."/>
            <person name="Morin E."/>
            <person name="Ndikumana S."/>
            <person name="Pagni M."/>
            <person name="Petitpierre D."/>
            <person name="Requena N."/>
            <person name="Rosikiewicz P."/>
            <person name="Riley R."/>
            <person name="Saito K."/>
            <person name="San Clemente H."/>
            <person name="Shapiro H."/>
            <person name="van Tuinen D."/>
            <person name="Becard G."/>
            <person name="Bonfante P."/>
            <person name="Paszkowski U."/>
            <person name="Shachar-Hill Y.Y."/>
            <person name="Tuskan G.A."/>
            <person name="Young P.W."/>
            <person name="Sanders I.R."/>
            <person name="Henrissat B."/>
            <person name="Rensing S.A."/>
            <person name="Grigoriev I.V."/>
            <person name="Corradi N."/>
            <person name="Roux C."/>
            <person name="Martin F."/>
        </authorList>
    </citation>
    <scope>NUCLEOTIDE SEQUENCE [LARGE SCALE GENOMIC DNA]</scope>
    <source>
        <strain evidence="2 3">DAOM 197198</strain>
    </source>
</reference>
<dbReference type="EMBL" id="AUPC02000169">
    <property type="protein sequence ID" value="POG67573.1"/>
    <property type="molecule type" value="Genomic_DNA"/>
</dbReference>
<keyword evidence="3" id="KW-1185">Reference proteome</keyword>
<comment type="caution">
    <text evidence="2">The sequence shown here is derived from an EMBL/GenBank/DDBJ whole genome shotgun (WGS) entry which is preliminary data.</text>
</comment>
<keyword evidence="1" id="KW-0472">Membrane</keyword>
<dbReference type="Proteomes" id="UP000018888">
    <property type="component" value="Unassembled WGS sequence"/>
</dbReference>
<dbReference type="VEuPathDB" id="FungiDB:RhiirFUN_008231"/>
<evidence type="ECO:0000256" key="1">
    <source>
        <dbReference type="SAM" id="Phobius"/>
    </source>
</evidence>
<feature type="transmembrane region" description="Helical" evidence="1">
    <location>
        <begin position="61"/>
        <end position="84"/>
    </location>
</feature>
<accession>A0A2P4PQB8</accession>
<organism evidence="2 3">
    <name type="scientific">Rhizophagus irregularis (strain DAOM 181602 / DAOM 197198 / MUCL 43194)</name>
    <name type="common">Arbuscular mycorrhizal fungus</name>
    <name type="synonym">Glomus intraradices</name>
    <dbReference type="NCBI Taxonomy" id="747089"/>
    <lineage>
        <taxon>Eukaryota</taxon>
        <taxon>Fungi</taxon>
        <taxon>Fungi incertae sedis</taxon>
        <taxon>Mucoromycota</taxon>
        <taxon>Glomeromycotina</taxon>
        <taxon>Glomeromycetes</taxon>
        <taxon>Glomerales</taxon>
        <taxon>Glomeraceae</taxon>
        <taxon>Rhizophagus</taxon>
    </lineage>
</organism>
<keyword evidence="1" id="KW-1133">Transmembrane helix</keyword>
<evidence type="ECO:0000313" key="2">
    <source>
        <dbReference type="EMBL" id="POG67573.1"/>
    </source>
</evidence>
<name>A0A2P4PQB8_RHIID</name>
<sequence>MSLHTISAIMGTIRSLHDIRYVIIMYINGRSFTPVTFFMLAKTILPTITIFMGIFEVNHGLLIYFRSITILFLWLSVIAILITFKEIGIITIGKHFSKAVYLII</sequence>
<gene>
    <name evidence="2" type="ORF">GLOIN_2v1646318</name>
</gene>
<proteinExistence type="predicted"/>
<dbReference type="AlphaFoldDB" id="A0A2P4PQB8"/>
<evidence type="ECO:0000313" key="3">
    <source>
        <dbReference type="Proteomes" id="UP000018888"/>
    </source>
</evidence>
<keyword evidence="1" id="KW-0812">Transmembrane</keyword>
<protein>
    <submittedName>
        <fullName evidence="2">Uncharacterized protein</fullName>
    </submittedName>
</protein>
<feature type="transmembrane region" description="Helical" evidence="1">
    <location>
        <begin position="35"/>
        <end position="55"/>
    </location>
</feature>
<reference evidence="2 3" key="2">
    <citation type="journal article" date="2018" name="New Phytol.">
        <title>High intraspecific genome diversity in the model arbuscular mycorrhizal symbiont Rhizophagus irregularis.</title>
        <authorList>
            <person name="Chen E.C.H."/>
            <person name="Morin E."/>
            <person name="Beaudet D."/>
            <person name="Noel J."/>
            <person name="Yildirir G."/>
            <person name="Ndikumana S."/>
            <person name="Charron P."/>
            <person name="St-Onge C."/>
            <person name="Giorgi J."/>
            <person name="Kruger M."/>
            <person name="Marton T."/>
            <person name="Ropars J."/>
            <person name="Grigoriev I.V."/>
            <person name="Hainaut M."/>
            <person name="Henrissat B."/>
            <person name="Roux C."/>
            <person name="Martin F."/>
            <person name="Corradi N."/>
        </authorList>
    </citation>
    <scope>NUCLEOTIDE SEQUENCE [LARGE SCALE GENOMIC DNA]</scope>
    <source>
        <strain evidence="2 3">DAOM 197198</strain>
    </source>
</reference>